<protein>
    <submittedName>
        <fullName evidence="5">AraC family transcriptional regulator</fullName>
    </submittedName>
</protein>
<organism evidence="5 6">
    <name type="scientific">Hominenteromicrobium mulieris</name>
    <dbReference type="NCBI Taxonomy" id="2885357"/>
    <lineage>
        <taxon>Bacteria</taxon>
        <taxon>Bacillati</taxon>
        <taxon>Bacillota</taxon>
        <taxon>Clostridia</taxon>
        <taxon>Eubacteriales</taxon>
        <taxon>Oscillospiraceae</taxon>
        <taxon>Hominenteromicrobium</taxon>
    </lineage>
</organism>
<evidence type="ECO:0000256" key="2">
    <source>
        <dbReference type="ARBA" id="ARBA00023125"/>
    </source>
</evidence>
<dbReference type="InterPro" id="IPR018060">
    <property type="entry name" value="HTH_AraC"/>
</dbReference>
<reference evidence="5" key="1">
    <citation type="submission" date="2021-10" db="EMBL/GenBank/DDBJ databases">
        <title>Anaerobic single-cell dispensing facilitates the cultivation of human gut bacteria.</title>
        <authorList>
            <person name="Afrizal A."/>
        </authorList>
    </citation>
    <scope>NUCLEOTIDE SEQUENCE</scope>
    <source>
        <strain evidence="5">CLA-AA-H250</strain>
    </source>
</reference>
<dbReference type="SUPFAM" id="SSF46689">
    <property type="entry name" value="Homeodomain-like"/>
    <property type="match status" value="1"/>
</dbReference>
<evidence type="ECO:0000256" key="3">
    <source>
        <dbReference type="ARBA" id="ARBA00023163"/>
    </source>
</evidence>
<sequence length="317" mass="35833">MRDAIQQEEQNTMLLAESDGCAVWQLRNETGEGTVTCYTIFPGVELRFRDLHMTHCVCGKTDDRMRLTIEHCREGRMAYALGEGAFFYVSAGEMKLENGASCSQKLDLPSSHYHGLVVTLDPEQASRSLPNVMAGFSVTPAAILRRFALNGTPKVIACTEQVARIFEEMYRVPEKARISYFQIKILELLLALDSMTPPKENAAHPYFYKTQLEKTKAVRDFLAEHISENFTQEELSARFDFALTPMKTCFKAAYGTSIGAWLTDYRMNYAAEILLREKRRNIAEIAAQVGYDSASKFAAAFKKVKHMTPAEYRSALR</sequence>
<evidence type="ECO:0000256" key="1">
    <source>
        <dbReference type="ARBA" id="ARBA00023015"/>
    </source>
</evidence>
<feature type="domain" description="HTH araC/xylS-type" evidence="4">
    <location>
        <begin position="216"/>
        <end position="315"/>
    </location>
</feature>
<dbReference type="Proteomes" id="UP001199424">
    <property type="component" value="Unassembled WGS sequence"/>
</dbReference>
<dbReference type="GO" id="GO:0003700">
    <property type="term" value="F:DNA-binding transcription factor activity"/>
    <property type="evidence" value="ECO:0007669"/>
    <property type="project" value="InterPro"/>
</dbReference>
<keyword evidence="1" id="KW-0805">Transcription regulation</keyword>
<dbReference type="InterPro" id="IPR009057">
    <property type="entry name" value="Homeodomain-like_sf"/>
</dbReference>
<dbReference type="PANTHER" id="PTHR47893">
    <property type="entry name" value="REGULATORY PROTEIN PCHR"/>
    <property type="match status" value="1"/>
</dbReference>
<dbReference type="AlphaFoldDB" id="A0AAE3DJ50"/>
<keyword evidence="6" id="KW-1185">Reference proteome</keyword>
<dbReference type="Gene3D" id="1.10.10.60">
    <property type="entry name" value="Homeodomain-like"/>
    <property type="match status" value="1"/>
</dbReference>
<comment type="caution">
    <text evidence="5">The sequence shown here is derived from an EMBL/GenBank/DDBJ whole genome shotgun (WGS) entry which is preliminary data.</text>
</comment>
<accession>A0AAE3DJ50</accession>
<keyword evidence="2" id="KW-0238">DNA-binding</keyword>
<dbReference type="EMBL" id="JAJEQC010000011">
    <property type="protein sequence ID" value="MCC2137509.1"/>
    <property type="molecule type" value="Genomic_DNA"/>
</dbReference>
<dbReference type="InterPro" id="IPR053142">
    <property type="entry name" value="PchR_regulatory_protein"/>
</dbReference>
<gene>
    <name evidence="5" type="ORF">LKD31_10845</name>
</gene>
<dbReference type="GO" id="GO:0043565">
    <property type="term" value="F:sequence-specific DNA binding"/>
    <property type="evidence" value="ECO:0007669"/>
    <property type="project" value="InterPro"/>
</dbReference>
<keyword evidence="3" id="KW-0804">Transcription</keyword>
<dbReference type="PANTHER" id="PTHR47893:SF1">
    <property type="entry name" value="REGULATORY PROTEIN PCHR"/>
    <property type="match status" value="1"/>
</dbReference>
<dbReference type="InterPro" id="IPR020449">
    <property type="entry name" value="Tscrpt_reg_AraC-type_HTH"/>
</dbReference>
<proteinExistence type="predicted"/>
<dbReference type="PROSITE" id="PS01124">
    <property type="entry name" value="HTH_ARAC_FAMILY_2"/>
    <property type="match status" value="1"/>
</dbReference>
<dbReference type="PRINTS" id="PR00032">
    <property type="entry name" value="HTHARAC"/>
</dbReference>
<evidence type="ECO:0000259" key="4">
    <source>
        <dbReference type="PROSITE" id="PS01124"/>
    </source>
</evidence>
<name>A0AAE3DJ50_9FIRM</name>
<dbReference type="Pfam" id="PF12833">
    <property type="entry name" value="HTH_18"/>
    <property type="match status" value="1"/>
</dbReference>
<dbReference type="SMART" id="SM00342">
    <property type="entry name" value="HTH_ARAC"/>
    <property type="match status" value="1"/>
</dbReference>
<evidence type="ECO:0000313" key="5">
    <source>
        <dbReference type="EMBL" id="MCC2137509.1"/>
    </source>
</evidence>
<evidence type="ECO:0000313" key="6">
    <source>
        <dbReference type="Proteomes" id="UP001199424"/>
    </source>
</evidence>
<dbReference type="RefSeq" id="WP_308449733.1">
    <property type="nucleotide sequence ID" value="NZ_JAJEQC010000011.1"/>
</dbReference>